<feature type="compositionally biased region" description="Acidic residues" evidence="1">
    <location>
        <begin position="331"/>
        <end position="349"/>
    </location>
</feature>
<feature type="domain" description="DUF4246" evidence="3">
    <location>
        <begin position="19"/>
        <end position="76"/>
    </location>
</feature>
<dbReference type="AlphaFoldDB" id="A0A084GBI0"/>
<dbReference type="GeneID" id="27721842"/>
<keyword evidence="5" id="KW-1185">Reference proteome</keyword>
<dbReference type="PANTHER" id="PTHR33119">
    <property type="entry name" value="IFI3P"/>
    <property type="match status" value="1"/>
</dbReference>
<dbReference type="KEGG" id="sapo:SAPIO_CDS2770"/>
<feature type="region of interest" description="Disordered" evidence="1">
    <location>
        <begin position="309"/>
        <end position="349"/>
    </location>
</feature>
<dbReference type="RefSeq" id="XP_016644491.1">
    <property type="nucleotide sequence ID" value="XM_016785709.1"/>
</dbReference>
<evidence type="ECO:0000259" key="3">
    <source>
        <dbReference type="Pfam" id="PF21666"/>
    </source>
</evidence>
<dbReference type="EMBL" id="JOWA01000087">
    <property type="protein sequence ID" value="KEZ44692.1"/>
    <property type="molecule type" value="Genomic_DNA"/>
</dbReference>
<dbReference type="Proteomes" id="UP000028545">
    <property type="component" value="Unassembled WGS sequence"/>
</dbReference>
<dbReference type="Pfam" id="PF21666">
    <property type="entry name" value="DUF4246_N"/>
    <property type="match status" value="1"/>
</dbReference>
<proteinExistence type="predicted"/>
<dbReference type="OMA" id="WHIEGAM"/>
<gene>
    <name evidence="4" type="ORF">SAPIO_CDS2770</name>
</gene>
<dbReference type="InterPro" id="IPR025340">
    <property type="entry name" value="DUF4246"/>
</dbReference>
<dbReference type="VEuPathDB" id="FungiDB:SAPIO_CDS2770"/>
<comment type="caution">
    <text evidence="4">The sequence shown here is derived from an EMBL/GenBank/DDBJ whole genome shotgun (WGS) entry which is preliminary data.</text>
</comment>
<evidence type="ECO:0000259" key="2">
    <source>
        <dbReference type="Pfam" id="PF14033"/>
    </source>
</evidence>
<sequence length="613" mass="70344">MTPNTNASESSRLEIFGFGRDVDSAYPHAKFPSGWASQGVTLREKRMLAFIDSITDKPDWETKVFDEAIVKKWREEANVSPEHLNGDILLSEKMFDFCIRELREKAAIFKATGRVNIYDAEITIVKSDTAVPTALRDDLIEGVKVLENVPEHKKDWHPGSDNKVLDLLHPSLFPVVFGLTKALPHEKVPLEGCISYTGKGEPTQSYMPTRMDLPPYGSFQWLPTDVQLTDSGAELLGYINNLHPEQHQDLFKTLERMVDVAVPLWDECLSGYYNRMRIVLGATGEDDYTFPEGLKYRIPGRDEPKCWYDPVKDTVGVAGDDKKEQKGEKAEDNDEDDEGDEDDEDDDDWRWEDDFRDWKEEHRVLVYREPRDYISQADLVSKSGSGINLKQDYEKGIQVIFKLANIHLTPEKPVYEGGTWHVEGALNEGICATAIYYYDQENITDSHLAFRQAIDAEDVIMLPDQNEYDSIQEFLGVEQDGPAIQELGKVLTREGRFLVFPNSMQHQVQPFSLKDKSKPGHRKILVMFLIDPQRRVLSTSNVPPQRRDWWADEVRKQQSLVKLPAELFDHTVDMVDDFPISWEQALEIRKKLMEERSASTKLANEKMLEVRNL</sequence>
<name>A0A084GBI0_PSEDA</name>
<accession>A0A084GBI0</accession>
<protein>
    <submittedName>
        <fullName evidence="4">Uncharacterized protein</fullName>
    </submittedName>
</protein>
<evidence type="ECO:0000313" key="4">
    <source>
        <dbReference type="EMBL" id="KEZ44692.1"/>
    </source>
</evidence>
<dbReference type="InterPro" id="IPR049192">
    <property type="entry name" value="DUF4246_C"/>
</dbReference>
<feature type="compositionally biased region" description="Basic and acidic residues" evidence="1">
    <location>
        <begin position="319"/>
        <end position="330"/>
    </location>
</feature>
<dbReference type="InterPro" id="IPR049207">
    <property type="entry name" value="DUF4246_N"/>
</dbReference>
<feature type="domain" description="DUF4246" evidence="2">
    <location>
        <begin position="92"/>
        <end position="553"/>
    </location>
</feature>
<dbReference type="Pfam" id="PF14033">
    <property type="entry name" value="DUF4246"/>
    <property type="match status" value="1"/>
</dbReference>
<reference evidence="4 5" key="1">
    <citation type="journal article" date="2014" name="Genome Announc.">
        <title>Draft genome sequence of the pathogenic fungus Scedosporium apiospermum.</title>
        <authorList>
            <person name="Vandeputte P."/>
            <person name="Ghamrawi S."/>
            <person name="Rechenmann M."/>
            <person name="Iltis A."/>
            <person name="Giraud S."/>
            <person name="Fleury M."/>
            <person name="Thornton C."/>
            <person name="Delhaes L."/>
            <person name="Meyer W."/>
            <person name="Papon N."/>
            <person name="Bouchara J.P."/>
        </authorList>
    </citation>
    <scope>NUCLEOTIDE SEQUENCE [LARGE SCALE GENOMIC DNA]</scope>
    <source>
        <strain evidence="4 5">IHEM 14462</strain>
    </source>
</reference>
<organism evidence="4 5">
    <name type="scientific">Pseudallescheria apiosperma</name>
    <name type="common">Scedosporium apiospermum</name>
    <dbReference type="NCBI Taxonomy" id="563466"/>
    <lineage>
        <taxon>Eukaryota</taxon>
        <taxon>Fungi</taxon>
        <taxon>Dikarya</taxon>
        <taxon>Ascomycota</taxon>
        <taxon>Pezizomycotina</taxon>
        <taxon>Sordariomycetes</taxon>
        <taxon>Hypocreomycetidae</taxon>
        <taxon>Microascales</taxon>
        <taxon>Microascaceae</taxon>
        <taxon>Scedosporium</taxon>
    </lineage>
</organism>
<dbReference type="PANTHER" id="PTHR33119:SF1">
    <property type="entry name" value="FE2OG DIOXYGENASE DOMAIN-CONTAINING PROTEIN"/>
    <property type="match status" value="1"/>
</dbReference>
<evidence type="ECO:0000256" key="1">
    <source>
        <dbReference type="SAM" id="MobiDB-lite"/>
    </source>
</evidence>
<evidence type="ECO:0000313" key="5">
    <source>
        <dbReference type="Proteomes" id="UP000028545"/>
    </source>
</evidence>
<dbReference type="HOGENOM" id="CLU_012066_2_0_1"/>
<dbReference type="OrthoDB" id="415532at2759"/>